<evidence type="ECO:0000256" key="1">
    <source>
        <dbReference type="ARBA" id="ARBA00009437"/>
    </source>
</evidence>
<evidence type="ECO:0000256" key="2">
    <source>
        <dbReference type="ARBA" id="ARBA00023015"/>
    </source>
</evidence>
<dbReference type="RefSeq" id="WP_006974774.1">
    <property type="nucleotide sequence ID" value="NZ_ABCS01000073.1"/>
</dbReference>
<keyword evidence="2" id="KW-0805">Transcription regulation</keyword>
<dbReference type="InterPro" id="IPR005119">
    <property type="entry name" value="LysR_subst-bd"/>
</dbReference>
<dbReference type="GO" id="GO:0043565">
    <property type="term" value="F:sequence-specific DNA binding"/>
    <property type="evidence" value="ECO:0007669"/>
    <property type="project" value="TreeGrafter"/>
</dbReference>
<gene>
    <name evidence="7" type="ORF">PPSIR1_41479</name>
</gene>
<comment type="similarity">
    <text evidence="1">Belongs to the LysR transcriptional regulatory family.</text>
</comment>
<dbReference type="PROSITE" id="PS50931">
    <property type="entry name" value="HTH_LYSR"/>
    <property type="match status" value="1"/>
</dbReference>
<keyword evidence="3" id="KW-0238">DNA-binding</keyword>
<dbReference type="InterPro" id="IPR036388">
    <property type="entry name" value="WH-like_DNA-bd_sf"/>
</dbReference>
<comment type="caution">
    <text evidence="7">The sequence shown here is derived from an EMBL/GenBank/DDBJ whole genome shotgun (WGS) entry which is preliminary data.</text>
</comment>
<dbReference type="Proteomes" id="UP000005801">
    <property type="component" value="Unassembled WGS sequence"/>
</dbReference>
<sequence>MDWDDLRHFLALARSGSVRAAGKRLRVSHSTVARRVEGLEARLRTRLFDRSRDGYTLTEAGRRMLARAEGIEGAVDSLERELVGQDERLEGTASITCCDHWIADLLVIGLGPFLAAHPGIELQVAVDSRLFDLSKREADIAIRATARGETPAEHLLGVRLQPIYLASYVGAGHVERLDPEGPDARWLGFDDARVQRAMVATSAYPALPLWGRFSSFELMVRATRQGLGLAMLPTYVGDRAPSLVRLAGDTPRHVGELWLVCHPDLRDNARLRAIRAKIRELFEAAAPTFRGECPVHAPQRPIDAPGADGNSSVA</sequence>
<evidence type="ECO:0000256" key="5">
    <source>
        <dbReference type="SAM" id="MobiDB-lite"/>
    </source>
</evidence>
<dbReference type="Gene3D" id="3.40.190.290">
    <property type="match status" value="1"/>
</dbReference>
<evidence type="ECO:0000313" key="7">
    <source>
        <dbReference type="EMBL" id="EDM76096.1"/>
    </source>
</evidence>
<dbReference type="OrthoDB" id="5338251at2"/>
<dbReference type="InterPro" id="IPR000847">
    <property type="entry name" value="LysR_HTH_N"/>
</dbReference>
<dbReference type="InterPro" id="IPR036390">
    <property type="entry name" value="WH_DNA-bd_sf"/>
</dbReference>
<accession>A6GDI4</accession>
<dbReference type="PANTHER" id="PTHR30537">
    <property type="entry name" value="HTH-TYPE TRANSCRIPTIONAL REGULATOR"/>
    <property type="match status" value="1"/>
</dbReference>
<dbReference type="GO" id="GO:0006351">
    <property type="term" value="P:DNA-templated transcription"/>
    <property type="evidence" value="ECO:0007669"/>
    <property type="project" value="TreeGrafter"/>
</dbReference>
<feature type="domain" description="HTH lysR-type" evidence="6">
    <location>
        <begin position="1"/>
        <end position="58"/>
    </location>
</feature>
<dbReference type="EMBL" id="ABCS01000073">
    <property type="protein sequence ID" value="EDM76096.1"/>
    <property type="molecule type" value="Genomic_DNA"/>
</dbReference>
<dbReference type="AlphaFoldDB" id="A6GDI4"/>
<dbReference type="SUPFAM" id="SSF46785">
    <property type="entry name" value="Winged helix' DNA-binding domain"/>
    <property type="match status" value="1"/>
</dbReference>
<evidence type="ECO:0000256" key="4">
    <source>
        <dbReference type="ARBA" id="ARBA00023163"/>
    </source>
</evidence>
<dbReference type="Pfam" id="PF00126">
    <property type="entry name" value="HTH_1"/>
    <property type="match status" value="1"/>
</dbReference>
<name>A6GDI4_9BACT</name>
<dbReference type="InterPro" id="IPR058163">
    <property type="entry name" value="LysR-type_TF_proteobact-type"/>
</dbReference>
<evidence type="ECO:0000313" key="8">
    <source>
        <dbReference type="Proteomes" id="UP000005801"/>
    </source>
</evidence>
<feature type="region of interest" description="Disordered" evidence="5">
    <location>
        <begin position="293"/>
        <end position="314"/>
    </location>
</feature>
<proteinExistence type="inferred from homology"/>
<evidence type="ECO:0000256" key="3">
    <source>
        <dbReference type="ARBA" id="ARBA00023125"/>
    </source>
</evidence>
<dbReference type="eggNOG" id="COG0583">
    <property type="taxonomic scope" value="Bacteria"/>
</dbReference>
<reference evidence="7 8" key="1">
    <citation type="submission" date="2007-06" db="EMBL/GenBank/DDBJ databases">
        <authorList>
            <person name="Shimkets L."/>
            <person name="Ferriera S."/>
            <person name="Johnson J."/>
            <person name="Kravitz S."/>
            <person name="Beeson K."/>
            <person name="Sutton G."/>
            <person name="Rogers Y.-H."/>
            <person name="Friedman R."/>
            <person name="Frazier M."/>
            <person name="Venter J.C."/>
        </authorList>
    </citation>
    <scope>NUCLEOTIDE SEQUENCE [LARGE SCALE GENOMIC DNA]</scope>
    <source>
        <strain evidence="7 8">SIR-1</strain>
    </source>
</reference>
<keyword evidence="4" id="KW-0804">Transcription</keyword>
<dbReference type="PANTHER" id="PTHR30537:SF3">
    <property type="entry name" value="TRANSCRIPTIONAL REGULATORY PROTEIN"/>
    <property type="match status" value="1"/>
</dbReference>
<organism evidence="7 8">
    <name type="scientific">Plesiocystis pacifica SIR-1</name>
    <dbReference type="NCBI Taxonomy" id="391625"/>
    <lineage>
        <taxon>Bacteria</taxon>
        <taxon>Pseudomonadati</taxon>
        <taxon>Myxococcota</taxon>
        <taxon>Polyangia</taxon>
        <taxon>Nannocystales</taxon>
        <taxon>Nannocystaceae</taxon>
        <taxon>Plesiocystis</taxon>
    </lineage>
</organism>
<dbReference type="STRING" id="391625.PPSIR1_41479"/>
<evidence type="ECO:0000259" key="6">
    <source>
        <dbReference type="PROSITE" id="PS50931"/>
    </source>
</evidence>
<dbReference type="SUPFAM" id="SSF53850">
    <property type="entry name" value="Periplasmic binding protein-like II"/>
    <property type="match status" value="1"/>
</dbReference>
<protein>
    <submittedName>
        <fullName evidence="7">Transcriptional regulator, LysR family protein</fullName>
    </submittedName>
</protein>
<keyword evidence="8" id="KW-1185">Reference proteome</keyword>
<dbReference type="GO" id="GO:0003700">
    <property type="term" value="F:DNA-binding transcription factor activity"/>
    <property type="evidence" value="ECO:0007669"/>
    <property type="project" value="InterPro"/>
</dbReference>
<dbReference type="Gene3D" id="1.10.10.10">
    <property type="entry name" value="Winged helix-like DNA-binding domain superfamily/Winged helix DNA-binding domain"/>
    <property type="match status" value="1"/>
</dbReference>
<dbReference type="Pfam" id="PF03466">
    <property type="entry name" value="LysR_substrate"/>
    <property type="match status" value="1"/>
</dbReference>